<feature type="transmembrane region" description="Helical" evidence="1">
    <location>
        <begin position="116"/>
        <end position="136"/>
    </location>
</feature>
<protein>
    <submittedName>
        <fullName evidence="3">Acyltransferase</fullName>
    </submittedName>
</protein>
<dbReference type="PANTHER" id="PTHR23028">
    <property type="entry name" value="ACETYLTRANSFERASE"/>
    <property type="match status" value="1"/>
</dbReference>
<feature type="domain" description="Acyltransferase 3" evidence="2">
    <location>
        <begin position="38"/>
        <end position="364"/>
    </location>
</feature>
<sequence length="391" mass="43198">MTVYSIWPTFVCLALLMLLTYLPGFDRAGFKSTAVRVNAIDGVRGFLALGVAIHHSVIYYQFVRSGIWQVPPSRFYTLIGQVSVACFFMITGYLFWAKIVRSKGRLDFAELMKGRFFRLAPVYCLAVSLAVAIIFWKSGGVLKIPLSQYLLQIIQNMAIGIFPFTGMNNEPSSATILAGVTWTLQYEWQFYFALPALAIFARQANTHLPFAIVTLLTALVLVLMSGSSTLVFYVFFACGMVSASLEVSGYLLKLPKFVLSVLCTGCLIAIILLYGSAYRPEVALLLGLAFYFLISGADLFGFLIAKPCIRLGEISYAVYMMQGLVLYALFAIQPFRDFAMASDLNFWIAILGVLVSLVLFALAVHLFVERPGVELGRGEHEGHHNPASAPV</sequence>
<organism evidence="3 4">
    <name type="scientific">Phyllobacterium myrsinacearum</name>
    <dbReference type="NCBI Taxonomy" id="28101"/>
    <lineage>
        <taxon>Bacteria</taxon>
        <taxon>Pseudomonadati</taxon>
        <taxon>Pseudomonadota</taxon>
        <taxon>Alphaproteobacteria</taxon>
        <taxon>Hyphomicrobiales</taxon>
        <taxon>Phyllobacteriaceae</taxon>
        <taxon>Phyllobacterium</taxon>
    </lineage>
</organism>
<feature type="transmembrane region" description="Helical" evidence="1">
    <location>
        <begin position="257"/>
        <end position="277"/>
    </location>
</feature>
<dbReference type="EMBL" id="PVBT01000003">
    <property type="protein sequence ID" value="PRD53259.1"/>
    <property type="molecule type" value="Genomic_DNA"/>
</dbReference>
<gene>
    <name evidence="3" type="ORF">C5750_12775</name>
</gene>
<dbReference type="AlphaFoldDB" id="A0A2S9JJH6"/>
<evidence type="ECO:0000313" key="3">
    <source>
        <dbReference type="EMBL" id="PRD53259.1"/>
    </source>
</evidence>
<dbReference type="InterPro" id="IPR050879">
    <property type="entry name" value="Acyltransferase_3"/>
</dbReference>
<dbReference type="Pfam" id="PF01757">
    <property type="entry name" value="Acyl_transf_3"/>
    <property type="match status" value="1"/>
</dbReference>
<feature type="transmembrane region" description="Helical" evidence="1">
    <location>
        <begin position="347"/>
        <end position="368"/>
    </location>
</feature>
<dbReference type="Proteomes" id="UP000238563">
    <property type="component" value="Unassembled WGS sequence"/>
</dbReference>
<dbReference type="RefSeq" id="WP_105734265.1">
    <property type="nucleotide sequence ID" value="NZ_PVBT01000003.1"/>
</dbReference>
<feature type="transmembrane region" description="Helical" evidence="1">
    <location>
        <begin position="316"/>
        <end position="335"/>
    </location>
</feature>
<feature type="transmembrane region" description="Helical" evidence="1">
    <location>
        <begin position="283"/>
        <end position="304"/>
    </location>
</feature>
<dbReference type="OrthoDB" id="505919at2"/>
<feature type="transmembrane region" description="Helical" evidence="1">
    <location>
        <begin position="188"/>
        <end position="204"/>
    </location>
</feature>
<feature type="transmembrane region" description="Helical" evidence="1">
    <location>
        <begin position="210"/>
        <end position="236"/>
    </location>
</feature>
<keyword evidence="1" id="KW-0472">Membrane</keyword>
<name>A0A2S9JJH6_9HYPH</name>
<accession>A0A2S9JJH6</accession>
<evidence type="ECO:0000256" key="1">
    <source>
        <dbReference type="SAM" id="Phobius"/>
    </source>
</evidence>
<dbReference type="GO" id="GO:0016020">
    <property type="term" value="C:membrane"/>
    <property type="evidence" value="ECO:0007669"/>
    <property type="project" value="TreeGrafter"/>
</dbReference>
<reference evidence="3 4" key="1">
    <citation type="submission" date="2018-02" db="EMBL/GenBank/DDBJ databases">
        <title>The draft genome of Phyllobacterium myrsinacearum DSM5892.</title>
        <authorList>
            <person name="Li L."/>
            <person name="Liu L."/>
            <person name="Zhang X."/>
            <person name="Wang T."/>
        </authorList>
    </citation>
    <scope>NUCLEOTIDE SEQUENCE [LARGE SCALE GENOMIC DNA]</scope>
    <source>
        <strain evidence="3 4">DSM 5892</strain>
    </source>
</reference>
<evidence type="ECO:0000259" key="2">
    <source>
        <dbReference type="Pfam" id="PF01757"/>
    </source>
</evidence>
<dbReference type="InterPro" id="IPR002656">
    <property type="entry name" value="Acyl_transf_3_dom"/>
</dbReference>
<keyword evidence="3" id="KW-0012">Acyltransferase</keyword>
<feature type="transmembrane region" description="Helical" evidence="1">
    <location>
        <begin position="46"/>
        <end position="63"/>
    </location>
</feature>
<dbReference type="PANTHER" id="PTHR23028:SF131">
    <property type="entry name" value="BLR2367 PROTEIN"/>
    <property type="match status" value="1"/>
</dbReference>
<comment type="caution">
    <text evidence="3">The sequence shown here is derived from an EMBL/GenBank/DDBJ whole genome shotgun (WGS) entry which is preliminary data.</text>
</comment>
<feature type="transmembrane region" description="Helical" evidence="1">
    <location>
        <begin position="75"/>
        <end position="96"/>
    </location>
</feature>
<dbReference type="GO" id="GO:0016747">
    <property type="term" value="F:acyltransferase activity, transferring groups other than amino-acyl groups"/>
    <property type="evidence" value="ECO:0007669"/>
    <property type="project" value="InterPro"/>
</dbReference>
<evidence type="ECO:0000313" key="4">
    <source>
        <dbReference type="Proteomes" id="UP000238563"/>
    </source>
</evidence>
<keyword evidence="3" id="KW-0808">Transferase</keyword>
<dbReference type="GO" id="GO:0000271">
    <property type="term" value="P:polysaccharide biosynthetic process"/>
    <property type="evidence" value="ECO:0007669"/>
    <property type="project" value="TreeGrafter"/>
</dbReference>
<proteinExistence type="predicted"/>
<keyword evidence="1" id="KW-0812">Transmembrane</keyword>
<feature type="transmembrane region" description="Helical" evidence="1">
    <location>
        <begin position="6"/>
        <end position="25"/>
    </location>
</feature>
<keyword evidence="4" id="KW-1185">Reference proteome</keyword>
<keyword evidence="1" id="KW-1133">Transmembrane helix</keyword>
<feature type="transmembrane region" description="Helical" evidence="1">
    <location>
        <begin position="148"/>
        <end position="167"/>
    </location>
</feature>